<proteinExistence type="predicted"/>
<dbReference type="Gene3D" id="1.10.510.10">
    <property type="entry name" value="Transferase(Phosphotransferase) domain 1"/>
    <property type="match status" value="1"/>
</dbReference>
<evidence type="ECO:0000313" key="1">
    <source>
        <dbReference type="EMBL" id="KAK4122169.1"/>
    </source>
</evidence>
<dbReference type="AlphaFoldDB" id="A0AAN6Z301"/>
<comment type="caution">
    <text evidence="1">The sequence shown here is derived from an EMBL/GenBank/DDBJ whole genome shotgun (WGS) entry which is preliminary data.</text>
</comment>
<keyword evidence="2" id="KW-1185">Reference proteome</keyword>
<dbReference type="Gene3D" id="3.30.200.20">
    <property type="entry name" value="Phosphorylase Kinase, domain 1"/>
    <property type="match status" value="1"/>
</dbReference>
<accession>A0AAN6Z301</accession>
<gene>
    <name evidence="1" type="ORF">N657DRAFT_492937</name>
</gene>
<name>A0AAN6Z301_9PEZI</name>
<dbReference type="RefSeq" id="XP_062645940.1">
    <property type="nucleotide sequence ID" value="XM_062787644.1"/>
</dbReference>
<dbReference type="GeneID" id="87824414"/>
<dbReference type="EMBL" id="MU853231">
    <property type="protein sequence ID" value="KAK4122169.1"/>
    <property type="molecule type" value="Genomic_DNA"/>
</dbReference>
<reference evidence="1" key="1">
    <citation type="journal article" date="2023" name="Mol. Phylogenet. Evol.">
        <title>Genome-scale phylogeny and comparative genomics of the fungal order Sordariales.</title>
        <authorList>
            <person name="Hensen N."/>
            <person name="Bonometti L."/>
            <person name="Westerberg I."/>
            <person name="Brannstrom I.O."/>
            <person name="Guillou S."/>
            <person name="Cros-Aarteil S."/>
            <person name="Calhoun S."/>
            <person name="Haridas S."/>
            <person name="Kuo A."/>
            <person name="Mondo S."/>
            <person name="Pangilinan J."/>
            <person name="Riley R."/>
            <person name="LaButti K."/>
            <person name="Andreopoulos B."/>
            <person name="Lipzen A."/>
            <person name="Chen C."/>
            <person name="Yan M."/>
            <person name="Daum C."/>
            <person name="Ng V."/>
            <person name="Clum A."/>
            <person name="Steindorff A."/>
            <person name="Ohm R.A."/>
            <person name="Martin F."/>
            <person name="Silar P."/>
            <person name="Natvig D.O."/>
            <person name="Lalanne C."/>
            <person name="Gautier V."/>
            <person name="Ament-Velasquez S.L."/>
            <person name="Kruys A."/>
            <person name="Hutchinson M.I."/>
            <person name="Powell A.J."/>
            <person name="Barry K."/>
            <person name="Miller A.N."/>
            <person name="Grigoriev I.V."/>
            <person name="Debuchy R."/>
            <person name="Gladieux P."/>
            <person name="Hiltunen Thoren M."/>
            <person name="Johannesson H."/>
        </authorList>
    </citation>
    <scope>NUCLEOTIDE SEQUENCE</scope>
    <source>
        <strain evidence="1">CBS 731.68</strain>
    </source>
</reference>
<organism evidence="1 2">
    <name type="scientific">Parathielavia appendiculata</name>
    <dbReference type="NCBI Taxonomy" id="2587402"/>
    <lineage>
        <taxon>Eukaryota</taxon>
        <taxon>Fungi</taxon>
        <taxon>Dikarya</taxon>
        <taxon>Ascomycota</taxon>
        <taxon>Pezizomycotina</taxon>
        <taxon>Sordariomycetes</taxon>
        <taxon>Sordariomycetidae</taxon>
        <taxon>Sordariales</taxon>
        <taxon>Chaetomiaceae</taxon>
        <taxon>Parathielavia</taxon>
    </lineage>
</organism>
<protein>
    <submittedName>
        <fullName evidence="1">Uncharacterized protein</fullName>
    </submittedName>
</protein>
<sequence length="99" mass="10793">MAHFPPYGSRKDEHISKYVAIKVCVADAYLPEVDSLSCLQAAAHQTDSPKRSLIPILSDRFNVQGPNETHSCLVTASASASLQDSKQLSRTHLFPLDVA</sequence>
<dbReference type="Proteomes" id="UP001302602">
    <property type="component" value="Unassembled WGS sequence"/>
</dbReference>
<reference evidence="1" key="2">
    <citation type="submission" date="2023-05" db="EMBL/GenBank/DDBJ databases">
        <authorList>
            <consortium name="Lawrence Berkeley National Laboratory"/>
            <person name="Steindorff A."/>
            <person name="Hensen N."/>
            <person name="Bonometti L."/>
            <person name="Westerberg I."/>
            <person name="Brannstrom I.O."/>
            <person name="Guillou S."/>
            <person name="Cros-Aarteil S."/>
            <person name="Calhoun S."/>
            <person name="Haridas S."/>
            <person name="Kuo A."/>
            <person name="Mondo S."/>
            <person name="Pangilinan J."/>
            <person name="Riley R."/>
            <person name="Labutti K."/>
            <person name="Andreopoulos B."/>
            <person name="Lipzen A."/>
            <person name="Chen C."/>
            <person name="Yanf M."/>
            <person name="Daum C."/>
            <person name="Ng V."/>
            <person name="Clum A."/>
            <person name="Ohm R."/>
            <person name="Martin F."/>
            <person name="Silar P."/>
            <person name="Natvig D."/>
            <person name="Lalanne C."/>
            <person name="Gautier V."/>
            <person name="Ament-Velasquez S.L."/>
            <person name="Kruys A."/>
            <person name="Hutchinson M.I."/>
            <person name="Powell A.J."/>
            <person name="Barry K."/>
            <person name="Miller A.N."/>
            <person name="Grigoriev I.V."/>
            <person name="Debuchy R."/>
            <person name="Gladieux P."/>
            <person name="Thoren M.H."/>
            <person name="Johannesson H."/>
        </authorList>
    </citation>
    <scope>NUCLEOTIDE SEQUENCE</scope>
    <source>
        <strain evidence="1">CBS 731.68</strain>
    </source>
</reference>
<evidence type="ECO:0000313" key="2">
    <source>
        <dbReference type="Proteomes" id="UP001302602"/>
    </source>
</evidence>